<comment type="caution">
    <text evidence="2">The sequence shown here is derived from an EMBL/GenBank/DDBJ whole genome shotgun (WGS) entry which is preliminary data.</text>
</comment>
<dbReference type="EMBL" id="BAAADM010000026">
    <property type="protein sequence ID" value="GAA0435264.1"/>
    <property type="molecule type" value="Genomic_DNA"/>
</dbReference>
<reference evidence="2 3" key="1">
    <citation type="journal article" date="2019" name="Int. J. Syst. Evol. Microbiol.">
        <title>The Global Catalogue of Microorganisms (GCM) 10K type strain sequencing project: providing services to taxonomists for standard genome sequencing and annotation.</title>
        <authorList>
            <consortium name="The Broad Institute Genomics Platform"/>
            <consortium name="The Broad Institute Genome Sequencing Center for Infectious Disease"/>
            <person name="Wu L."/>
            <person name="Ma J."/>
        </authorList>
    </citation>
    <scope>NUCLEOTIDE SEQUENCE [LARGE SCALE GENOMIC DNA]</scope>
    <source>
        <strain evidence="2 3">JCM 12149</strain>
    </source>
</reference>
<keyword evidence="3" id="KW-1185">Reference proteome</keyword>
<gene>
    <name evidence="2" type="ORF">GCM10008983_09810</name>
</gene>
<organism evidence="2 3">
    <name type="scientific">Lentibacillus halophilus</name>
    <dbReference type="NCBI Taxonomy" id="295065"/>
    <lineage>
        <taxon>Bacteria</taxon>
        <taxon>Bacillati</taxon>
        <taxon>Bacillota</taxon>
        <taxon>Bacilli</taxon>
        <taxon>Bacillales</taxon>
        <taxon>Bacillaceae</taxon>
        <taxon>Lentibacillus</taxon>
    </lineage>
</organism>
<keyword evidence="1" id="KW-0812">Transmembrane</keyword>
<keyword evidence="1" id="KW-1133">Transmembrane helix</keyword>
<feature type="transmembrane region" description="Helical" evidence="1">
    <location>
        <begin position="61"/>
        <end position="84"/>
    </location>
</feature>
<feature type="transmembrane region" description="Helical" evidence="1">
    <location>
        <begin position="37"/>
        <end position="54"/>
    </location>
</feature>
<feature type="transmembrane region" description="Helical" evidence="1">
    <location>
        <begin position="12"/>
        <end position="31"/>
    </location>
</feature>
<proteinExistence type="predicted"/>
<keyword evidence="1" id="KW-0472">Membrane</keyword>
<dbReference type="Proteomes" id="UP001501459">
    <property type="component" value="Unassembled WGS sequence"/>
</dbReference>
<name>A0ABN0Z681_9BACI</name>
<dbReference type="RefSeq" id="WP_343751550.1">
    <property type="nucleotide sequence ID" value="NZ_BAAADM010000026.1"/>
</dbReference>
<accession>A0ABN0Z681</accession>
<evidence type="ECO:0008006" key="4">
    <source>
        <dbReference type="Google" id="ProtNLM"/>
    </source>
</evidence>
<sequence>MSEFITAEPRSNAAAIVSISLAILGFVFSLIPFIGWFLLPVWVSAIAIGTLGLLKQYNRGMALFGIGIGLFTFIYKISFLQALFG</sequence>
<evidence type="ECO:0000256" key="1">
    <source>
        <dbReference type="SAM" id="Phobius"/>
    </source>
</evidence>
<protein>
    <recommendedName>
        <fullName evidence="4">DUF4190 domain-containing protein</fullName>
    </recommendedName>
</protein>
<evidence type="ECO:0000313" key="3">
    <source>
        <dbReference type="Proteomes" id="UP001501459"/>
    </source>
</evidence>
<evidence type="ECO:0000313" key="2">
    <source>
        <dbReference type="EMBL" id="GAA0435264.1"/>
    </source>
</evidence>